<dbReference type="PANTHER" id="PTHR31286:SF90">
    <property type="entry name" value="DUF4283 DOMAIN-CONTAINING PROTEIN"/>
    <property type="match status" value="1"/>
</dbReference>
<evidence type="ECO:0000256" key="1">
    <source>
        <dbReference type="SAM" id="MobiDB-lite"/>
    </source>
</evidence>
<dbReference type="AlphaFoldDB" id="A0A3P6BHG6"/>
<feature type="region of interest" description="Disordered" evidence="1">
    <location>
        <begin position="257"/>
        <end position="289"/>
    </location>
</feature>
<dbReference type="PANTHER" id="PTHR31286">
    <property type="entry name" value="GLYCINE-RICH CELL WALL STRUCTURAL PROTEIN 1.8-LIKE"/>
    <property type="match status" value="1"/>
</dbReference>
<organism evidence="2">
    <name type="scientific">Brassica oleracea</name>
    <name type="common">Wild cabbage</name>
    <dbReference type="NCBI Taxonomy" id="3712"/>
    <lineage>
        <taxon>Eukaryota</taxon>
        <taxon>Viridiplantae</taxon>
        <taxon>Streptophyta</taxon>
        <taxon>Embryophyta</taxon>
        <taxon>Tracheophyta</taxon>
        <taxon>Spermatophyta</taxon>
        <taxon>Magnoliopsida</taxon>
        <taxon>eudicotyledons</taxon>
        <taxon>Gunneridae</taxon>
        <taxon>Pentapetalae</taxon>
        <taxon>rosids</taxon>
        <taxon>malvids</taxon>
        <taxon>Brassicales</taxon>
        <taxon>Brassicaceae</taxon>
        <taxon>Brassiceae</taxon>
        <taxon>Brassica</taxon>
    </lineage>
</organism>
<protein>
    <submittedName>
        <fullName evidence="2">Uncharacterized protein</fullName>
    </submittedName>
</protein>
<sequence>MLVRIPSDYLREKILEKRVWYVGDSMFQAIQWTSSASSSSPPLDSIQIWAHLNGVPLDLRHQEGLSPVAGLVGDPKETDDFTLNLVSLTLSHVKVEVDLTKPLPDVVEFTRDSGEVVEVSVTYPWVPPTCSHCKELGHIMRNCLHVPLQPKKAASTTKSKGKKPSVVEKEVSHTSTSNEAVNQVASASQSDRPLTSSETKNGPASVLATSPHQPASPSYPSEPSFLPPPNKKTTQINPPLIEPSKHFLISNNSPQTQLVPVTLNSSPSSSPDSKPPLKRSRADNSNHQFPSFTDQLKLFTAPPTVLPPFLVPLLPPILNSSNPFSLLSPHGSLLPEENID</sequence>
<feature type="region of interest" description="Disordered" evidence="1">
    <location>
        <begin position="150"/>
        <end position="239"/>
    </location>
</feature>
<accession>A0A3P6BHG6</accession>
<reference evidence="2" key="1">
    <citation type="submission" date="2018-11" db="EMBL/GenBank/DDBJ databases">
        <authorList>
            <consortium name="Genoscope - CEA"/>
            <person name="William W."/>
        </authorList>
    </citation>
    <scope>NUCLEOTIDE SEQUENCE</scope>
</reference>
<dbReference type="EMBL" id="LR031873">
    <property type="protein sequence ID" value="VDD04833.1"/>
    <property type="molecule type" value="Genomic_DNA"/>
</dbReference>
<name>A0A3P6BHG6_BRAOL</name>
<gene>
    <name evidence="2" type="ORF">BOLC4T22208H</name>
</gene>
<evidence type="ECO:0000313" key="2">
    <source>
        <dbReference type="EMBL" id="VDD04833.1"/>
    </source>
</evidence>
<feature type="compositionally biased region" description="Polar residues" evidence="1">
    <location>
        <begin position="173"/>
        <end position="221"/>
    </location>
</feature>
<dbReference type="InterPro" id="IPR040256">
    <property type="entry name" value="At4g02000-like"/>
</dbReference>
<proteinExistence type="predicted"/>